<name>A0A7R8CJ91_LEPSM</name>
<accession>A0A7R8CJ91</accession>
<gene>
    <name evidence="1" type="ORF">LSAA_3077</name>
</gene>
<keyword evidence="2" id="KW-1185">Reference proteome</keyword>
<protein>
    <submittedName>
        <fullName evidence="1">(salmon louse) hypothetical protein</fullName>
    </submittedName>
</protein>
<proteinExistence type="predicted"/>
<organism evidence="1 2">
    <name type="scientific">Lepeophtheirus salmonis</name>
    <name type="common">Salmon louse</name>
    <name type="synonym">Caligus salmonis</name>
    <dbReference type="NCBI Taxonomy" id="72036"/>
    <lineage>
        <taxon>Eukaryota</taxon>
        <taxon>Metazoa</taxon>
        <taxon>Ecdysozoa</taxon>
        <taxon>Arthropoda</taxon>
        <taxon>Crustacea</taxon>
        <taxon>Multicrustacea</taxon>
        <taxon>Hexanauplia</taxon>
        <taxon>Copepoda</taxon>
        <taxon>Siphonostomatoida</taxon>
        <taxon>Caligidae</taxon>
        <taxon>Lepeophtheirus</taxon>
    </lineage>
</organism>
<dbReference type="Proteomes" id="UP000675881">
    <property type="component" value="Chromosome 11"/>
</dbReference>
<sequence length="136" mass="15684">MDDQMSKFIKTLHWKIEQGCHQIAMFIASIKEISSESQVEEPKLMFSLKSKPLEVKVSLIEFKNWMKAFGRFYSAISISKLLLDDQQGYLDNCLSPSCRGNLEEFLDKSDIQSIDAGLDGFNRHYQKKIVRPESES</sequence>
<evidence type="ECO:0000313" key="1">
    <source>
        <dbReference type="EMBL" id="CAF2808751.1"/>
    </source>
</evidence>
<evidence type="ECO:0000313" key="2">
    <source>
        <dbReference type="Proteomes" id="UP000675881"/>
    </source>
</evidence>
<dbReference type="AlphaFoldDB" id="A0A7R8CJ91"/>
<dbReference type="EMBL" id="HG994590">
    <property type="protein sequence ID" value="CAF2808751.1"/>
    <property type="molecule type" value="Genomic_DNA"/>
</dbReference>
<reference evidence="1" key="1">
    <citation type="submission" date="2021-02" db="EMBL/GenBank/DDBJ databases">
        <authorList>
            <person name="Bekaert M."/>
        </authorList>
    </citation>
    <scope>NUCLEOTIDE SEQUENCE</scope>
    <source>
        <strain evidence="1">IoA-00</strain>
    </source>
</reference>